<evidence type="ECO:0000256" key="4">
    <source>
        <dbReference type="ARBA" id="ARBA00022679"/>
    </source>
</evidence>
<evidence type="ECO:0000256" key="1">
    <source>
        <dbReference type="ARBA" id="ARBA00004821"/>
    </source>
</evidence>
<dbReference type="Pfam" id="PF21948">
    <property type="entry name" value="LplA-B_cat"/>
    <property type="match status" value="1"/>
</dbReference>
<reference evidence="7" key="1">
    <citation type="submission" date="2015-10" db="EMBL/GenBank/DDBJ databases">
        <authorList>
            <person name="Gilbert D.G."/>
        </authorList>
    </citation>
    <scope>NUCLEOTIDE SEQUENCE</scope>
</reference>
<dbReference type="SUPFAM" id="SSF55681">
    <property type="entry name" value="Class II aaRS and biotin synthetases"/>
    <property type="match status" value="1"/>
</dbReference>
<dbReference type="PANTHER" id="PTHR10993">
    <property type="entry name" value="OCTANOYLTRANSFERASE"/>
    <property type="match status" value="1"/>
</dbReference>
<dbReference type="InterPro" id="IPR045864">
    <property type="entry name" value="aa-tRNA-synth_II/BPL/LPL"/>
</dbReference>
<dbReference type="GO" id="GO:0033819">
    <property type="term" value="F:lipoyl(octanoyl) transferase activity"/>
    <property type="evidence" value="ECO:0007669"/>
    <property type="project" value="UniProtKB-EC"/>
</dbReference>
<evidence type="ECO:0000259" key="6">
    <source>
        <dbReference type="PROSITE" id="PS51733"/>
    </source>
</evidence>
<dbReference type="InterPro" id="IPR000544">
    <property type="entry name" value="Octanoyltransferase"/>
</dbReference>
<comment type="pathway">
    <text evidence="1">Protein modification; protein lipoylation via endogenous pathway; protein N(6)-(lipoyl)lysine from octanoyl-[acyl-carrier-protein]: step 1/2.</text>
</comment>
<dbReference type="AlphaFoldDB" id="A0A170PKK5"/>
<dbReference type="NCBIfam" id="TIGR00214">
    <property type="entry name" value="lipB"/>
    <property type="match status" value="1"/>
</dbReference>
<dbReference type="PROSITE" id="PS01313">
    <property type="entry name" value="LIPB"/>
    <property type="match status" value="1"/>
</dbReference>
<keyword evidence="3" id="KW-0963">Cytoplasm</keyword>
<dbReference type="InterPro" id="IPR020605">
    <property type="entry name" value="Octanoyltransferase_CS"/>
</dbReference>
<dbReference type="HAMAP" id="MF_00013">
    <property type="entry name" value="LipB"/>
    <property type="match status" value="1"/>
</dbReference>
<accession>A0A170PKK5</accession>
<dbReference type="EC" id="2.3.1.181" evidence="2"/>
<gene>
    <name evidence="7" type="ORF">MGWOODY_Tha877</name>
</gene>
<dbReference type="PIRSF" id="PIRSF016262">
    <property type="entry name" value="LPLase"/>
    <property type="match status" value="1"/>
</dbReference>
<evidence type="ECO:0000256" key="2">
    <source>
        <dbReference type="ARBA" id="ARBA00012334"/>
    </source>
</evidence>
<dbReference type="NCBIfam" id="NF010922">
    <property type="entry name" value="PRK14342.1"/>
    <property type="match status" value="1"/>
</dbReference>
<evidence type="ECO:0000313" key="7">
    <source>
        <dbReference type="EMBL" id="CUS40186.1"/>
    </source>
</evidence>
<dbReference type="GO" id="GO:0009249">
    <property type="term" value="P:protein lipoylation"/>
    <property type="evidence" value="ECO:0007669"/>
    <property type="project" value="InterPro"/>
</dbReference>
<dbReference type="Gene3D" id="3.30.930.10">
    <property type="entry name" value="Bira Bifunctional Protein, Domain 2"/>
    <property type="match status" value="1"/>
</dbReference>
<sequence length="225" mass="24716">MRIRQLGLCDYQSVYDDMVATTESRDANSADELWFLQHFPVFTQGQAGKAEHVLMAGDIPVIQTDRGGQVTYHGPGQLVVYLLIDIKRKVWGPRQLVAAIERALVACLADLGIESAPREDAPGVYVGVKKIASLGLRIRNGRSFHGLSLNINMDLQPFQRINPCGYAGMEMTQIVDEIAASSSGSDDIDFDTVSENLQRHLLRELTSSNGIAVTSAEEPGEENER</sequence>
<protein>
    <recommendedName>
        <fullName evidence="2">lipoyl(octanoyl) transferase</fullName>
        <ecNumber evidence="2">2.3.1.181</ecNumber>
    </recommendedName>
</protein>
<evidence type="ECO:0000256" key="3">
    <source>
        <dbReference type="ARBA" id="ARBA00022490"/>
    </source>
</evidence>
<feature type="domain" description="BPL/LPL catalytic" evidence="6">
    <location>
        <begin position="27"/>
        <end position="209"/>
    </location>
</feature>
<dbReference type="EMBL" id="CZQC01000005">
    <property type="protein sequence ID" value="CUS40186.1"/>
    <property type="molecule type" value="Genomic_DNA"/>
</dbReference>
<dbReference type="UniPathway" id="UPA00538">
    <property type="reaction ID" value="UER00592"/>
</dbReference>
<organism evidence="7">
    <name type="scientific">hydrothermal vent metagenome</name>
    <dbReference type="NCBI Taxonomy" id="652676"/>
    <lineage>
        <taxon>unclassified sequences</taxon>
        <taxon>metagenomes</taxon>
        <taxon>ecological metagenomes</taxon>
    </lineage>
</organism>
<proteinExistence type="inferred from homology"/>
<evidence type="ECO:0000256" key="5">
    <source>
        <dbReference type="ARBA" id="ARBA00023315"/>
    </source>
</evidence>
<keyword evidence="5" id="KW-0012">Acyltransferase</keyword>
<dbReference type="InterPro" id="IPR004143">
    <property type="entry name" value="BPL_LPL_catalytic"/>
</dbReference>
<dbReference type="FunFam" id="3.30.930.10:FF:000020">
    <property type="entry name" value="Octanoyltransferase"/>
    <property type="match status" value="1"/>
</dbReference>
<dbReference type="PROSITE" id="PS51733">
    <property type="entry name" value="BPL_LPL_CATALYTIC"/>
    <property type="match status" value="1"/>
</dbReference>
<dbReference type="CDD" id="cd16444">
    <property type="entry name" value="LipB"/>
    <property type="match status" value="1"/>
</dbReference>
<keyword evidence="4 7" id="KW-0808">Transferase</keyword>
<name>A0A170PKK5_9ZZZZ</name>
<dbReference type="PANTHER" id="PTHR10993:SF7">
    <property type="entry name" value="LIPOYLTRANSFERASE 2, MITOCHONDRIAL-RELATED"/>
    <property type="match status" value="1"/>
</dbReference>